<name>A0A6P4ZQM7_BRABE</name>
<evidence type="ECO:0000313" key="16">
    <source>
        <dbReference type="RefSeq" id="XP_019633252.1"/>
    </source>
</evidence>
<keyword evidence="15" id="KW-1185">Reference proteome</keyword>
<evidence type="ECO:0000256" key="4">
    <source>
        <dbReference type="ARBA" id="ARBA00022593"/>
    </source>
</evidence>
<evidence type="ECO:0000256" key="13">
    <source>
        <dbReference type="SAM" id="MobiDB-lite"/>
    </source>
</evidence>
<keyword evidence="5" id="KW-0547">Nucleotide-binding</keyword>
<evidence type="ECO:0000256" key="10">
    <source>
        <dbReference type="ARBA" id="ARBA00032509"/>
    </source>
</evidence>
<evidence type="ECO:0000313" key="15">
    <source>
        <dbReference type="Proteomes" id="UP000515135"/>
    </source>
</evidence>
<dbReference type="InterPro" id="IPR041569">
    <property type="entry name" value="AAA_lid_3"/>
</dbReference>
<reference evidence="16" key="1">
    <citation type="submission" date="2025-08" db="UniProtKB">
        <authorList>
            <consortium name="RefSeq"/>
        </authorList>
    </citation>
    <scope>IDENTIFICATION</scope>
    <source>
        <tissue evidence="16">Gonad</tissue>
    </source>
</reference>
<dbReference type="SMART" id="SM00382">
    <property type="entry name" value="AAA"/>
    <property type="match status" value="2"/>
</dbReference>
<dbReference type="InterPro" id="IPR003959">
    <property type="entry name" value="ATPase_AAA_core"/>
</dbReference>
<dbReference type="GO" id="GO:0005829">
    <property type="term" value="C:cytosol"/>
    <property type="evidence" value="ECO:0007669"/>
    <property type="project" value="TreeGrafter"/>
</dbReference>
<keyword evidence="7" id="KW-0067">ATP-binding</keyword>
<dbReference type="InterPro" id="IPR027417">
    <property type="entry name" value="P-loop_NTPase"/>
</dbReference>
<dbReference type="KEGG" id="bbel:109476687"/>
<keyword evidence="6" id="KW-0378">Hydrolase</keyword>
<dbReference type="InterPro" id="IPR015342">
    <property type="entry name" value="PEX1-N_C-lobe"/>
</dbReference>
<evidence type="ECO:0000256" key="11">
    <source>
        <dbReference type="ARBA" id="ARBA00034532"/>
    </source>
</evidence>
<evidence type="ECO:0000256" key="1">
    <source>
        <dbReference type="ARBA" id="ARBA00004370"/>
    </source>
</evidence>
<feature type="region of interest" description="Disordered" evidence="13">
    <location>
        <begin position="1136"/>
        <end position="1157"/>
    </location>
</feature>
<evidence type="ECO:0000256" key="9">
    <source>
        <dbReference type="ARBA" id="ARBA00023136"/>
    </source>
</evidence>
<dbReference type="GO" id="GO:0005778">
    <property type="term" value="C:peroxisomal membrane"/>
    <property type="evidence" value="ECO:0007669"/>
    <property type="project" value="TreeGrafter"/>
</dbReference>
<dbReference type="OrthoDB" id="2187at2759"/>
<comment type="catalytic activity">
    <reaction evidence="12">
        <text>ATP + H2O = ADP + phosphate + H(+)</text>
        <dbReference type="Rhea" id="RHEA:13065"/>
        <dbReference type="ChEBI" id="CHEBI:15377"/>
        <dbReference type="ChEBI" id="CHEBI:15378"/>
        <dbReference type="ChEBI" id="CHEBI:30616"/>
        <dbReference type="ChEBI" id="CHEBI:43474"/>
        <dbReference type="ChEBI" id="CHEBI:456216"/>
    </reaction>
    <physiologicalReaction direction="left-to-right" evidence="12">
        <dbReference type="Rhea" id="RHEA:13066"/>
    </physiologicalReaction>
</comment>
<keyword evidence="3" id="KW-0813">Transport</keyword>
<dbReference type="SUPFAM" id="SSF54585">
    <property type="entry name" value="Cdc48 domain 2-like"/>
    <property type="match status" value="1"/>
</dbReference>
<evidence type="ECO:0000256" key="2">
    <source>
        <dbReference type="ARBA" id="ARBA00006914"/>
    </source>
</evidence>
<dbReference type="Pfam" id="PF00004">
    <property type="entry name" value="AAA"/>
    <property type="match status" value="2"/>
</dbReference>
<dbReference type="SUPFAM" id="SSF50692">
    <property type="entry name" value="ADC-like"/>
    <property type="match status" value="1"/>
</dbReference>
<dbReference type="CDD" id="cd00009">
    <property type="entry name" value="AAA"/>
    <property type="match status" value="1"/>
</dbReference>
<dbReference type="Gene3D" id="3.40.50.300">
    <property type="entry name" value="P-loop containing nucleotide triphosphate hydrolases"/>
    <property type="match status" value="2"/>
</dbReference>
<dbReference type="Proteomes" id="UP000515135">
    <property type="component" value="Unplaced"/>
</dbReference>
<dbReference type="Pfam" id="PF09262">
    <property type="entry name" value="PEX-1N"/>
    <property type="match status" value="1"/>
</dbReference>
<dbReference type="Gene3D" id="2.40.40.20">
    <property type="match status" value="1"/>
</dbReference>
<dbReference type="Gene3D" id="1.10.8.60">
    <property type="match status" value="2"/>
</dbReference>
<dbReference type="FunFam" id="3.40.50.300:FF:001852">
    <property type="entry name" value="Peroxisomal biogenesis factor 1"/>
    <property type="match status" value="1"/>
</dbReference>
<feature type="region of interest" description="Disordered" evidence="13">
    <location>
        <begin position="393"/>
        <end position="415"/>
    </location>
</feature>
<keyword evidence="8" id="KW-0653">Protein transport</keyword>
<evidence type="ECO:0000256" key="3">
    <source>
        <dbReference type="ARBA" id="ARBA00022448"/>
    </source>
</evidence>
<gene>
    <name evidence="16" type="primary">LOC109476687</name>
</gene>
<dbReference type="GO" id="GO:0005524">
    <property type="term" value="F:ATP binding"/>
    <property type="evidence" value="ECO:0007669"/>
    <property type="project" value="UniProtKB-KW"/>
</dbReference>
<accession>A0A6P4ZQM7</accession>
<dbReference type="InterPro" id="IPR009010">
    <property type="entry name" value="Asp_de-COase-like_dom_sf"/>
</dbReference>
<keyword evidence="4" id="KW-0962">Peroxisome biogenesis</keyword>
<dbReference type="PANTHER" id="PTHR23077:SF12">
    <property type="entry name" value="PEROXISOMAL ATPASE PEX1"/>
    <property type="match status" value="1"/>
</dbReference>
<evidence type="ECO:0000256" key="5">
    <source>
        <dbReference type="ARBA" id="ARBA00022741"/>
    </source>
</evidence>
<evidence type="ECO:0000256" key="12">
    <source>
        <dbReference type="ARBA" id="ARBA00048778"/>
    </source>
</evidence>
<organism evidence="15 16">
    <name type="scientific">Branchiostoma belcheri</name>
    <name type="common">Amphioxus</name>
    <dbReference type="NCBI Taxonomy" id="7741"/>
    <lineage>
        <taxon>Eukaryota</taxon>
        <taxon>Metazoa</taxon>
        <taxon>Chordata</taxon>
        <taxon>Cephalochordata</taxon>
        <taxon>Leptocardii</taxon>
        <taxon>Amphioxiformes</taxon>
        <taxon>Branchiostomatidae</taxon>
        <taxon>Branchiostoma</taxon>
    </lineage>
</organism>
<comment type="similarity">
    <text evidence="2">Belongs to the AAA ATPase family.</text>
</comment>
<evidence type="ECO:0000256" key="7">
    <source>
        <dbReference type="ARBA" id="ARBA00022840"/>
    </source>
</evidence>
<feature type="domain" description="AAA+ ATPase" evidence="14">
    <location>
        <begin position="933"/>
        <end position="1069"/>
    </location>
</feature>
<dbReference type="SUPFAM" id="SSF52540">
    <property type="entry name" value="P-loop containing nucleoside triphosphate hydrolases"/>
    <property type="match status" value="2"/>
</dbReference>
<dbReference type="FunFam" id="1.10.8.60:FF:000060">
    <property type="entry name" value="peroxisome biogenesis factor 1"/>
    <property type="match status" value="1"/>
</dbReference>
<evidence type="ECO:0000256" key="8">
    <source>
        <dbReference type="ARBA" id="ARBA00022927"/>
    </source>
</evidence>
<dbReference type="GeneID" id="109476687"/>
<feature type="compositionally biased region" description="Basic and acidic residues" evidence="13">
    <location>
        <begin position="402"/>
        <end position="414"/>
    </location>
</feature>
<dbReference type="InterPro" id="IPR050168">
    <property type="entry name" value="AAA_ATPase_domain"/>
</dbReference>
<dbReference type="Gene3D" id="3.10.330.10">
    <property type="match status" value="1"/>
</dbReference>
<dbReference type="PANTHER" id="PTHR23077">
    <property type="entry name" value="AAA-FAMILY ATPASE"/>
    <property type="match status" value="1"/>
</dbReference>
<feature type="region of interest" description="Disordered" evidence="13">
    <location>
        <begin position="214"/>
        <end position="238"/>
    </location>
</feature>
<feature type="region of interest" description="Disordered" evidence="13">
    <location>
        <begin position="304"/>
        <end position="326"/>
    </location>
</feature>
<protein>
    <recommendedName>
        <fullName evidence="11">Peroxisomal ATPase PEX1</fullName>
    </recommendedName>
    <alternativeName>
        <fullName evidence="10">Peroxin-1</fullName>
    </alternativeName>
</protein>
<dbReference type="GO" id="GO:0016558">
    <property type="term" value="P:protein import into peroxisome matrix"/>
    <property type="evidence" value="ECO:0007669"/>
    <property type="project" value="TreeGrafter"/>
</dbReference>
<dbReference type="Pfam" id="PF17862">
    <property type="entry name" value="AAA_lid_3"/>
    <property type="match status" value="1"/>
</dbReference>
<dbReference type="InterPro" id="IPR029067">
    <property type="entry name" value="CDC48_domain_2-like_sf"/>
</dbReference>
<evidence type="ECO:0000259" key="14">
    <source>
        <dbReference type="SMART" id="SM00382"/>
    </source>
</evidence>
<comment type="subcellular location">
    <subcellularLocation>
        <location evidence="1">Membrane</location>
    </subcellularLocation>
</comment>
<sequence>MQSPRVAVLNFSTVKTCFISVPSAWVKEFKLSQLDQTSAVFEVTGDGGQKVYVTWSGETVRDRTRTSLTQEDGVELSGMYGQRLGLKHSQEVLVRLLSSVPTCTRLHVEPVTVDDWEILELHASYIESHLLDQVRVVWTGQVLPVWVQGNTCIFVKIGLVEPSASCVCLGQLTELVVAPRTRHGPKSSQTSQNAFNNTQQKMTKDMLNTPSLEDNISDKTDCLPTKTTSHDRDQANMEDDSTKSYLGAFWSYLLSLVGRKSTENVENAGRTGSKRPDRHVVFDFDFTTRVQAYPNRYVQEAVQNRDTETDESNVAGLGRNAGKGKNESSCSQYMLPALLQPTTVVIPKGLSVNPSDWKKEDVTTFLAVMTKIQSPLEQQEEAKKNLLQQGAERFTYGQNPPKGKDSKKEVEKPKKGISNANSCVVRIVTSTCHVRTMGKSSEGGIVGKVGLQNGVESQVTELVRRQTGVGVTSKARMSPVRHEPLAVRGIILHPLHTLPSSITKEMLETAFHHWLSCVSDVNTPLPVTQGTLIRLALFQDLMADCLLVLSPHPTKPAPSPVYTLLHPGMIGTVRLEVGGQMTETNKPSWLDRLPYDSEHQVDGKVHVVRLRDLGGVSESAKQAMDHLTTTMAECPLVSLLSTATRGLANGGLLLCGARGSGKTVLAQALCRELAEPPHSAYVCIINCKSLKGKRVDNIRKKLEEAVSKATWHQPSVLLLDDLDHVTSNATNPEQEMSGEAMYSNHLAQVVRDIVEREIRAGTRLALIATCQSKITVHPSLIASRGLHIFQSIVEIKPPNSQQREEILQAILTAKTALDLKSWETVELKALASQTDGFVARDLESVVDRAIHTVASQEAKLGHKNEEFSITTQDFKAALEGFVPSSLHGVSLHKAEDLSWSDVGGLDDIKHTLMETLQWPTKYPGLFSSCPLRPRSGVLLYGAPGTGKTLLAGVVAKECGMNFISIKGPELLSKYIGASEQAVRDLFVRTQAAKPCVLFFDEFDSIAPRRGHDNTGVTDRVVNQFLTQLDGVEGLQGVYVLSATSRPDLIDPALLRPGRLDKCLHCPLPNKEDRVKILKALSKDLTLSEDVDLDSLAEMCQHFTGADFKALFYNAQLEVIHSNMGVSSLYGRGAGMDDSTGVQGVQEEDDEQGKDKTTSVSEMEAKVMLMPSLQEGKVQVQQDRHEKLLEKPAGCCHINYDYIFFWTQVAIICRNWDGNNEDSADNTSSEESSKAPMIHQEHLMMAASTMRPSVSETERIKYRMIYENFMESRGGNFQNMQSTSLKKTTLA</sequence>
<dbReference type="PROSITE" id="PS00674">
    <property type="entry name" value="AAA"/>
    <property type="match status" value="1"/>
</dbReference>
<evidence type="ECO:0000256" key="6">
    <source>
        <dbReference type="ARBA" id="ARBA00022801"/>
    </source>
</evidence>
<dbReference type="InterPro" id="IPR003593">
    <property type="entry name" value="AAA+_ATPase"/>
</dbReference>
<keyword evidence="9" id="KW-0472">Membrane</keyword>
<dbReference type="InterPro" id="IPR003960">
    <property type="entry name" value="ATPase_AAA_CS"/>
</dbReference>
<dbReference type="CDD" id="cd19526">
    <property type="entry name" value="RecA-like_PEX1_r2"/>
    <property type="match status" value="1"/>
</dbReference>
<dbReference type="RefSeq" id="XP_019633252.1">
    <property type="nucleotide sequence ID" value="XM_019777693.1"/>
</dbReference>
<dbReference type="GO" id="GO:0016887">
    <property type="term" value="F:ATP hydrolysis activity"/>
    <property type="evidence" value="ECO:0007669"/>
    <property type="project" value="InterPro"/>
</dbReference>
<proteinExistence type="inferred from homology"/>
<feature type="domain" description="AAA+ ATPase" evidence="14">
    <location>
        <begin position="648"/>
        <end position="799"/>
    </location>
</feature>